<evidence type="ECO:0000256" key="1">
    <source>
        <dbReference type="ARBA" id="ARBA00003478"/>
    </source>
</evidence>
<name>Q7X4C0_9MOLU</name>
<evidence type="ECO:0000256" key="4">
    <source>
        <dbReference type="ARBA" id="ARBA00022730"/>
    </source>
</evidence>
<dbReference type="HAMAP" id="MF_01331_B">
    <property type="entry name" value="Ribosomal_uL22_B"/>
    <property type="match status" value="1"/>
</dbReference>
<dbReference type="InterPro" id="IPR001063">
    <property type="entry name" value="Ribosomal_uL22"/>
</dbReference>
<keyword evidence="5 10" id="KW-0694">RNA-binding</keyword>
<dbReference type="SUPFAM" id="SSF54843">
    <property type="entry name" value="Ribosomal protein L22"/>
    <property type="match status" value="1"/>
</dbReference>
<reference evidence="14" key="1">
    <citation type="submission" date="2002-12" db="EMBL/GenBank/DDBJ databases">
        <authorList>
            <person name="Lee I.-M."/>
            <person name="Martini M."/>
            <person name="Marcone C."/>
            <person name="Zhu S."/>
        </authorList>
    </citation>
    <scope>NUCLEOTIDE SEQUENCE</scope>
    <source>
        <strain evidence="14">PWB</strain>
    </source>
</reference>
<dbReference type="InterPro" id="IPR036394">
    <property type="entry name" value="Ribosomal_uL22_sf"/>
</dbReference>
<dbReference type="PANTHER" id="PTHR13501:SF8">
    <property type="entry name" value="LARGE RIBOSOMAL SUBUNIT PROTEIN UL22M"/>
    <property type="match status" value="1"/>
</dbReference>
<keyword evidence="7 10" id="KW-0687">Ribonucleoprotein</keyword>
<evidence type="ECO:0000256" key="11">
    <source>
        <dbReference type="RuleBase" id="RU004005"/>
    </source>
</evidence>
<comment type="function">
    <text evidence="1 10">The globular domain of the protein is located near the polypeptide exit tunnel on the outside of the subunit, while an extended beta-hairpin is found that lines the wall of the exit tunnel in the center of the 70S ribosome.</text>
</comment>
<organism evidence="14">
    <name type="scientific">Potato witches'-broom phytoplasma</name>
    <dbReference type="NCBI Taxonomy" id="37701"/>
    <lineage>
        <taxon>Bacteria</taxon>
        <taxon>Bacillati</taxon>
        <taxon>Mycoplasmatota</taxon>
        <taxon>Mollicutes</taxon>
        <taxon>Acholeplasmatales</taxon>
        <taxon>Acholeplasmataceae</taxon>
        <taxon>Candidatus Phytoplasma</taxon>
        <taxon>16SrVI (Clover proliferation group)</taxon>
    </lineage>
</organism>
<dbReference type="GO" id="GO:0003735">
    <property type="term" value="F:structural constituent of ribosome"/>
    <property type="evidence" value="ECO:0007669"/>
    <property type="project" value="InterPro"/>
</dbReference>
<dbReference type="GO" id="GO:0019843">
    <property type="term" value="F:rRNA binding"/>
    <property type="evidence" value="ECO:0007669"/>
    <property type="project" value="UniProtKB-UniRule"/>
</dbReference>
<proteinExistence type="inferred from homology"/>
<comment type="subunit">
    <text evidence="3 10 12">Part of the 50S ribosomal subunit.</text>
</comment>
<sequence length="126" mass="14116">MKVKAVASQIPVTPRKVCLVVDLIRGQKIKEAEAILTLNSKSAAPIVLKLLKSAVANAVNNFNLNKDDLYVEEIFVNESISLPRLFPRAKGKTDKRKKRTSHIKIFVSKFKKETQEININGSKKQS</sequence>
<dbReference type="AlphaFoldDB" id="Q7X4C0"/>
<dbReference type="CDD" id="cd00336">
    <property type="entry name" value="Ribosomal_L22"/>
    <property type="match status" value="1"/>
</dbReference>
<keyword evidence="4 10" id="KW-0699">rRNA-binding</keyword>
<dbReference type="GO" id="GO:0022625">
    <property type="term" value="C:cytosolic large ribosomal subunit"/>
    <property type="evidence" value="ECO:0007669"/>
    <property type="project" value="TreeGrafter"/>
</dbReference>
<evidence type="ECO:0000256" key="13">
    <source>
        <dbReference type="RuleBase" id="RU004008"/>
    </source>
</evidence>
<evidence type="ECO:0000256" key="3">
    <source>
        <dbReference type="ARBA" id="ARBA00011838"/>
    </source>
</evidence>
<dbReference type="InterPro" id="IPR047867">
    <property type="entry name" value="Ribosomal_uL22_bac/org-type"/>
</dbReference>
<evidence type="ECO:0000256" key="7">
    <source>
        <dbReference type="ARBA" id="ARBA00023274"/>
    </source>
</evidence>
<comment type="similarity">
    <text evidence="2 10 11">Belongs to the universal ribosomal protein uL22 family.</text>
</comment>
<dbReference type="Pfam" id="PF00237">
    <property type="entry name" value="Ribosomal_L22"/>
    <property type="match status" value="1"/>
</dbReference>
<evidence type="ECO:0000256" key="6">
    <source>
        <dbReference type="ARBA" id="ARBA00022980"/>
    </source>
</evidence>
<evidence type="ECO:0000313" key="14">
    <source>
        <dbReference type="EMBL" id="AAP42407.1"/>
    </source>
</evidence>
<evidence type="ECO:0000256" key="10">
    <source>
        <dbReference type="HAMAP-Rule" id="MF_01331"/>
    </source>
</evidence>
<keyword evidence="6 10" id="KW-0689">Ribosomal protein</keyword>
<evidence type="ECO:0000256" key="9">
    <source>
        <dbReference type="ARBA" id="ARBA00035207"/>
    </source>
</evidence>
<comment type="function">
    <text evidence="8">This protein binds specifically to 23S rRNA; its binding is stimulated by other ribosomal proteins, e.g. L4, L17, and L20. It is important during the early stages of 50S assembly. It makes multiple contacts with different domains of the 23S rRNA in the assembled 50S subunit and ribosome.</text>
</comment>
<protein>
    <recommendedName>
        <fullName evidence="9 10">Large ribosomal subunit protein uL22</fullName>
    </recommendedName>
</protein>
<dbReference type="NCBIfam" id="TIGR01044">
    <property type="entry name" value="rplV_bact"/>
    <property type="match status" value="1"/>
</dbReference>
<evidence type="ECO:0000256" key="8">
    <source>
        <dbReference type="ARBA" id="ARBA00025084"/>
    </source>
</evidence>
<evidence type="ECO:0000256" key="2">
    <source>
        <dbReference type="ARBA" id="ARBA00009451"/>
    </source>
</evidence>
<dbReference type="InterPro" id="IPR005727">
    <property type="entry name" value="Ribosomal_uL22_bac/chlpt-type"/>
</dbReference>
<dbReference type="PANTHER" id="PTHR13501">
    <property type="entry name" value="CHLOROPLAST 50S RIBOSOMAL PROTEIN L22-RELATED"/>
    <property type="match status" value="1"/>
</dbReference>
<dbReference type="EMBL" id="AY197682">
    <property type="protein sequence ID" value="AAP42407.1"/>
    <property type="molecule type" value="Genomic_DNA"/>
</dbReference>
<comment type="function">
    <text evidence="10 13">This protein binds specifically to 23S rRNA; its binding is stimulated by other ribosomal proteins, e.g., L4, L17, and L20. It is important during the early stages of 50S assembly. It makes multiple contacts with different domains of the 23S rRNA in the assembled 50S subunit and ribosome.</text>
</comment>
<reference evidence="14" key="2">
    <citation type="journal article" date="2004" name="Int. J. Syst. Evol. Microbiol.">
        <title>Classification of phytoplasma strains in the elm yellows group (16SrV) and proposal of 'Candidatus Phytoplasma ulmi' for the phytoplasma associated with elm yellows.</title>
        <authorList>
            <person name="Lee I.M."/>
            <person name="Martini M."/>
            <person name="Marcone C."/>
            <person name="Zhu S.F."/>
        </authorList>
    </citation>
    <scope>NUCLEOTIDE SEQUENCE</scope>
    <source>
        <strain evidence="14">PWB</strain>
    </source>
</reference>
<evidence type="ECO:0000256" key="12">
    <source>
        <dbReference type="RuleBase" id="RU004006"/>
    </source>
</evidence>
<dbReference type="GO" id="GO:0006412">
    <property type="term" value="P:translation"/>
    <property type="evidence" value="ECO:0007669"/>
    <property type="project" value="UniProtKB-UniRule"/>
</dbReference>
<evidence type="ECO:0000256" key="5">
    <source>
        <dbReference type="ARBA" id="ARBA00022884"/>
    </source>
</evidence>
<accession>Q7X4C0</accession>
<gene>
    <name evidence="14" type="primary">rpl22</name>
    <name evidence="10" type="synonym">rplV</name>
</gene>
<dbReference type="Gene3D" id="3.90.470.10">
    <property type="entry name" value="Ribosomal protein L22/L17"/>
    <property type="match status" value="1"/>
</dbReference>